<feature type="transmembrane region" description="Helical" evidence="1">
    <location>
        <begin position="261"/>
        <end position="280"/>
    </location>
</feature>
<sequence length="419" mass="46113">MTKVKEAAIALAQTRRMARLPSPAMLMRAPHRLLFFIGASNLLLAMLWWALWLGALRGLWTPQQPPPLPPAWLHALLMQYLVLPSFIFGFLLTVFPRWMGQPELPRSRYAPVGIGLFGGQALLIAAACGWTAGLWPGLLLAMAGWSAGLIVLGRVLQAAGPNRNWHARACYAALLLGWLGLLLFMAVVRGRATLMPVTVALGTFGLLLPVYLTVAHRMIPFFANNVVDGYVAWRPLRWLAAMWALLMLRLLLSALQIDNALWLADAPLLVLSLQALWHWWPRGPMPGLLATLFLALAWLPISFALYLLQDIGHLFGHPQLLGRAPLHALAVGLFGSLLVAMVTRVTQGHSGQPLVMPAVAWFAFVALQAVAIMRIVAELMPDAYAWHFAAAIGWLLALAPWVARLGWIYLSPRRDGKPG</sequence>
<evidence type="ECO:0000256" key="1">
    <source>
        <dbReference type="SAM" id="Phobius"/>
    </source>
</evidence>
<dbReference type="Pfam" id="PF05940">
    <property type="entry name" value="NnrS"/>
    <property type="match status" value="1"/>
</dbReference>
<evidence type="ECO:0000313" key="2">
    <source>
        <dbReference type="EMBL" id="MDZ5763942.1"/>
    </source>
</evidence>
<organism evidence="2 3">
    <name type="scientific">Stenotrophomonas maltophilia</name>
    <name type="common">Pseudomonas maltophilia</name>
    <name type="synonym">Xanthomonas maltophilia</name>
    <dbReference type="NCBI Taxonomy" id="40324"/>
    <lineage>
        <taxon>Bacteria</taxon>
        <taxon>Pseudomonadati</taxon>
        <taxon>Pseudomonadota</taxon>
        <taxon>Gammaproteobacteria</taxon>
        <taxon>Lysobacterales</taxon>
        <taxon>Lysobacteraceae</taxon>
        <taxon>Stenotrophomonas</taxon>
        <taxon>Stenotrophomonas maltophilia group</taxon>
    </lineage>
</organism>
<accession>A0AAJ2TLD8</accession>
<dbReference type="EMBL" id="JAXRVB010000004">
    <property type="protein sequence ID" value="MDZ5763942.1"/>
    <property type="molecule type" value="Genomic_DNA"/>
</dbReference>
<dbReference type="AlphaFoldDB" id="A0AAJ2TLD8"/>
<feature type="transmembrane region" description="Helical" evidence="1">
    <location>
        <begin position="194"/>
        <end position="215"/>
    </location>
</feature>
<feature type="transmembrane region" description="Helical" evidence="1">
    <location>
        <begin position="236"/>
        <end position="255"/>
    </location>
</feature>
<feature type="transmembrane region" description="Helical" evidence="1">
    <location>
        <begin position="33"/>
        <end position="51"/>
    </location>
</feature>
<keyword evidence="1" id="KW-1133">Transmembrane helix</keyword>
<gene>
    <name evidence="2" type="ORF">U4I38_05580</name>
</gene>
<feature type="transmembrane region" description="Helical" evidence="1">
    <location>
        <begin position="138"/>
        <end position="157"/>
    </location>
</feature>
<feature type="transmembrane region" description="Helical" evidence="1">
    <location>
        <begin position="383"/>
        <end position="410"/>
    </location>
</feature>
<reference evidence="2" key="1">
    <citation type="submission" date="2023-12" db="EMBL/GenBank/DDBJ databases">
        <title>'Antibacterial potential of Stenotrophomonas maltophilia cystic fibrosis isolates' (manuscript under preparation).</title>
        <authorList>
            <person name="Crisan C.V."/>
            <person name="Pettis M."/>
            <person name="Goldberg J.B."/>
        </authorList>
    </citation>
    <scope>NUCLEOTIDE SEQUENCE</scope>
    <source>
        <strain evidence="2">CCV129</strain>
    </source>
</reference>
<name>A0AAJ2TLD8_STEMA</name>
<comment type="caution">
    <text evidence="2">The sequence shown here is derived from an EMBL/GenBank/DDBJ whole genome shotgun (WGS) entry which is preliminary data.</text>
</comment>
<feature type="transmembrane region" description="Helical" evidence="1">
    <location>
        <begin position="320"/>
        <end position="342"/>
    </location>
</feature>
<dbReference type="RefSeq" id="WP_099552030.1">
    <property type="nucleotide sequence ID" value="NZ_JAKJQX010000003.1"/>
</dbReference>
<keyword evidence="1" id="KW-0472">Membrane</keyword>
<protein>
    <submittedName>
        <fullName evidence="2">NnrS family protein</fullName>
    </submittedName>
</protein>
<evidence type="ECO:0000313" key="3">
    <source>
        <dbReference type="Proteomes" id="UP001288387"/>
    </source>
</evidence>
<feature type="transmembrane region" description="Helical" evidence="1">
    <location>
        <begin position="71"/>
        <end position="95"/>
    </location>
</feature>
<dbReference type="Proteomes" id="UP001288387">
    <property type="component" value="Unassembled WGS sequence"/>
</dbReference>
<keyword evidence="1" id="KW-0812">Transmembrane</keyword>
<dbReference type="InterPro" id="IPR010266">
    <property type="entry name" value="NnrS"/>
</dbReference>
<feature type="transmembrane region" description="Helical" evidence="1">
    <location>
        <begin position="287"/>
        <end position="308"/>
    </location>
</feature>
<feature type="transmembrane region" description="Helical" evidence="1">
    <location>
        <begin position="107"/>
        <end position="132"/>
    </location>
</feature>
<feature type="transmembrane region" description="Helical" evidence="1">
    <location>
        <begin position="169"/>
        <end position="188"/>
    </location>
</feature>
<proteinExistence type="predicted"/>
<feature type="transmembrane region" description="Helical" evidence="1">
    <location>
        <begin position="354"/>
        <end position="377"/>
    </location>
</feature>